<proteinExistence type="predicted"/>
<gene>
    <name evidence="1" type="ORF">UFOPK2855_00243</name>
</gene>
<protein>
    <submittedName>
        <fullName evidence="1">Unannotated protein</fullName>
    </submittedName>
</protein>
<accession>A0A6J6U0I2</accession>
<dbReference type="AlphaFoldDB" id="A0A6J6U0I2"/>
<dbReference type="EMBL" id="CAEZZK010000026">
    <property type="protein sequence ID" value="CAB4752765.1"/>
    <property type="molecule type" value="Genomic_DNA"/>
</dbReference>
<reference evidence="1" key="1">
    <citation type="submission" date="2020-05" db="EMBL/GenBank/DDBJ databases">
        <authorList>
            <person name="Chiriac C."/>
            <person name="Salcher M."/>
            <person name="Ghai R."/>
            <person name="Kavagutti S V."/>
        </authorList>
    </citation>
    <scope>NUCLEOTIDE SEQUENCE</scope>
</reference>
<sequence length="195" mass="19895">MSSARIQKIAVCAFTAVIASLVGNFVVASALNDSVTICASAKDSSLRYSSDKTCKNGSETLLTLNESGPIGAAGPIGATGAAGSTGAVGGFASTYSIREISVSHTLQASDAGKLLISRDGTTIFLPTNASVPIPIGSRIDIANRKSFLTVSPASGVTINFVAAAISFDTGNYQMGTIIKVSADEWVFMSSPDEFA</sequence>
<name>A0A6J6U0I2_9ZZZZ</name>
<evidence type="ECO:0000313" key="1">
    <source>
        <dbReference type="EMBL" id="CAB4752765.1"/>
    </source>
</evidence>
<organism evidence="1">
    <name type="scientific">freshwater metagenome</name>
    <dbReference type="NCBI Taxonomy" id="449393"/>
    <lineage>
        <taxon>unclassified sequences</taxon>
        <taxon>metagenomes</taxon>
        <taxon>ecological metagenomes</taxon>
    </lineage>
</organism>